<dbReference type="RefSeq" id="XP_004333963.1">
    <property type="nucleotide sequence ID" value="XM_004333915.1"/>
</dbReference>
<accession>L8GFT6</accession>
<evidence type="ECO:0000256" key="1">
    <source>
        <dbReference type="SAM" id="MobiDB-lite"/>
    </source>
</evidence>
<keyword evidence="3" id="KW-1185">Reference proteome</keyword>
<dbReference type="KEGG" id="acan:ACA1_400130"/>
<protein>
    <submittedName>
        <fullName evidence="2">Uncharacterized protein</fullName>
    </submittedName>
</protein>
<evidence type="ECO:0000313" key="3">
    <source>
        <dbReference type="Proteomes" id="UP000011083"/>
    </source>
</evidence>
<gene>
    <name evidence="2" type="ORF">ACA1_400130</name>
</gene>
<name>L8GFT6_ACACF</name>
<proteinExistence type="predicted"/>
<evidence type="ECO:0000313" key="2">
    <source>
        <dbReference type="EMBL" id="ELR11950.1"/>
    </source>
</evidence>
<dbReference type="GeneID" id="14912447"/>
<organism evidence="2 3">
    <name type="scientific">Acanthamoeba castellanii (strain ATCC 30010 / Neff)</name>
    <dbReference type="NCBI Taxonomy" id="1257118"/>
    <lineage>
        <taxon>Eukaryota</taxon>
        <taxon>Amoebozoa</taxon>
        <taxon>Discosea</taxon>
        <taxon>Longamoebia</taxon>
        <taxon>Centramoebida</taxon>
        <taxon>Acanthamoebidae</taxon>
        <taxon>Acanthamoeba</taxon>
    </lineage>
</organism>
<dbReference type="VEuPathDB" id="AmoebaDB:ACA1_400130"/>
<feature type="region of interest" description="Disordered" evidence="1">
    <location>
        <begin position="1"/>
        <end position="32"/>
    </location>
</feature>
<sequence length="211" mass="22821">MATHARLLPRPSPGASAVPTRPHATTFVPRPSVTPITAAATAAAVAPSMQTTTTSTTAPPSEGTEVLSSFLWFHQDRYWNEAAHLLPQVLRLPAKPPTTVTNETEQQEDDAGRNHNANTNDDTQDAHPRISSCNPAGPLLHPVVAHLRFFSRVLASSSFFASTGDIVAFISVFAQLFRELSAPLERASRSASRHVHSGVTQLIIIIIFIIY</sequence>
<feature type="region of interest" description="Disordered" evidence="1">
    <location>
        <begin position="96"/>
        <end position="129"/>
    </location>
</feature>
<reference evidence="2 3" key="1">
    <citation type="journal article" date="2013" name="Genome Biol.">
        <title>Genome of Acanthamoeba castellanii highlights extensive lateral gene transfer and early evolution of tyrosine kinase signaling.</title>
        <authorList>
            <person name="Clarke M."/>
            <person name="Lohan A.J."/>
            <person name="Liu B."/>
            <person name="Lagkouvardos I."/>
            <person name="Roy S."/>
            <person name="Zafar N."/>
            <person name="Bertelli C."/>
            <person name="Schilde C."/>
            <person name="Kianianmomeni A."/>
            <person name="Burglin T.R."/>
            <person name="Frech C."/>
            <person name="Turcotte B."/>
            <person name="Kopec K.O."/>
            <person name="Synnott J.M."/>
            <person name="Choo C."/>
            <person name="Paponov I."/>
            <person name="Finkler A."/>
            <person name="Soon Heng Tan C."/>
            <person name="Hutchins A.P."/>
            <person name="Weinmeier T."/>
            <person name="Rattei T."/>
            <person name="Chu J.S."/>
            <person name="Gimenez G."/>
            <person name="Irimia M."/>
            <person name="Rigden D.J."/>
            <person name="Fitzpatrick D.A."/>
            <person name="Lorenzo-Morales J."/>
            <person name="Bateman A."/>
            <person name="Chiu C.H."/>
            <person name="Tang P."/>
            <person name="Hegemann P."/>
            <person name="Fromm H."/>
            <person name="Raoult D."/>
            <person name="Greub G."/>
            <person name="Miranda-Saavedra D."/>
            <person name="Chen N."/>
            <person name="Nash P."/>
            <person name="Ginger M.L."/>
            <person name="Horn M."/>
            <person name="Schaap P."/>
            <person name="Caler L."/>
            <person name="Loftus B."/>
        </authorList>
    </citation>
    <scope>NUCLEOTIDE SEQUENCE [LARGE SCALE GENOMIC DNA]</scope>
    <source>
        <strain evidence="2 3">Neff</strain>
    </source>
</reference>
<dbReference type="AlphaFoldDB" id="L8GFT6"/>
<dbReference type="Proteomes" id="UP000011083">
    <property type="component" value="Unassembled WGS sequence"/>
</dbReference>
<dbReference type="EMBL" id="KB008145">
    <property type="protein sequence ID" value="ELR11950.1"/>
    <property type="molecule type" value="Genomic_DNA"/>
</dbReference>